<accession>A0A0G0ZFC8</accession>
<name>A0A0G0ZFC8_9BACT</name>
<dbReference type="Pfam" id="PF08241">
    <property type="entry name" value="Methyltransf_11"/>
    <property type="match status" value="1"/>
</dbReference>
<sequence>MKINIKDNFKGLFFFRGWHPEVALRYLPIVSKILKMGRNISVLDVGSGGLGIAPYLRRPVTGLDLKFKPPYHERLMKIKASVLKLPFADSTFDAVVSVDMLEHLEQKDRSRAISEMLRVCKKTLFLAVPCGRLSWEQDVRLSGFYKKKYGKAYHFFEEQIGFGLPEWQDLENQIHISARALNKKIRLESQDNENLRLREFLMKGWMTKNTLVDIFFRKVLLLALPIMNKMKGKPGYRRIFTAHII</sequence>
<dbReference type="CDD" id="cd02440">
    <property type="entry name" value="AdoMet_MTases"/>
    <property type="match status" value="1"/>
</dbReference>
<protein>
    <submittedName>
        <fullName evidence="2">Glycosyl transferase family 2</fullName>
    </submittedName>
</protein>
<evidence type="ECO:0000313" key="3">
    <source>
        <dbReference type="Proteomes" id="UP000034320"/>
    </source>
</evidence>
<dbReference type="GO" id="GO:0008757">
    <property type="term" value="F:S-adenosylmethionine-dependent methyltransferase activity"/>
    <property type="evidence" value="ECO:0007669"/>
    <property type="project" value="InterPro"/>
</dbReference>
<proteinExistence type="predicted"/>
<dbReference type="EMBL" id="LCDD01000005">
    <property type="protein sequence ID" value="KKS47445.1"/>
    <property type="molecule type" value="Genomic_DNA"/>
</dbReference>
<evidence type="ECO:0000313" key="2">
    <source>
        <dbReference type="EMBL" id="KKS47445.1"/>
    </source>
</evidence>
<evidence type="ECO:0000259" key="1">
    <source>
        <dbReference type="Pfam" id="PF08241"/>
    </source>
</evidence>
<gene>
    <name evidence="2" type="ORF">UV09_C0005G0023</name>
</gene>
<comment type="caution">
    <text evidence="2">The sequence shown here is derived from an EMBL/GenBank/DDBJ whole genome shotgun (WGS) entry which is preliminary data.</text>
</comment>
<organism evidence="2 3">
    <name type="scientific">Candidatus Gottesmanbacteria bacterium GW2011_GWA2_42_18</name>
    <dbReference type="NCBI Taxonomy" id="1618442"/>
    <lineage>
        <taxon>Bacteria</taxon>
        <taxon>Candidatus Gottesmaniibacteriota</taxon>
    </lineage>
</organism>
<reference evidence="2 3" key="1">
    <citation type="journal article" date="2015" name="Nature">
        <title>rRNA introns, odd ribosomes, and small enigmatic genomes across a large radiation of phyla.</title>
        <authorList>
            <person name="Brown C.T."/>
            <person name="Hug L.A."/>
            <person name="Thomas B.C."/>
            <person name="Sharon I."/>
            <person name="Castelle C.J."/>
            <person name="Singh A."/>
            <person name="Wilkins M.J."/>
            <person name="Williams K.H."/>
            <person name="Banfield J.F."/>
        </authorList>
    </citation>
    <scope>NUCLEOTIDE SEQUENCE [LARGE SCALE GENOMIC DNA]</scope>
</reference>
<dbReference type="Proteomes" id="UP000034320">
    <property type="component" value="Unassembled WGS sequence"/>
</dbReference>
<dbReference type="Gene3D" id="3.40.50.150">
    <property type="entry name" value="Vaccinia Virus protein VP39"/>
    <property type="match status" value="1"/>
</dbReference>
<dbReference type="AlphaFoldDB" id="A0A0G0ZFC8"/>
<dbReference type="InterPro" id="IPR029063">
    <property type="entry name" value="SAM-dependent_MTases_sf"/>
</dbReference>
<dbReference type="InterPro" id="IPR013216">
    <property type="entry name" value="Methyltransf_11"/>
</dbReference>
<keyword evidence="2" id="KW-0808">Transferase</keyword>
<dbReference type="SUPFAM" id="SSF53335">
    <property type="entry name" value="S-adenosyl-L-methionine-dependent methyltransferases"/>
    <property type="match status" value="1"/>
</dbReference>
<feature type="domain" description="Methyltransferase type 11" evidence="1">
    <location>
        <begin position="43"/>
        <end position="122"/>
    </location>
</feature>